<protein>
    <submittedName>
        <fullName evidence="3">Alkaline phosphatase</fullName>
    </submittedName>
</protein>
<reference evidence="3 4" key="1">
    <citation type="submission" date="2017-08" db="EMBL/GenBank/DDBJ databases">
        <title>Complete Genome Sequence of Bacillus kochii Oregon-R-modENCODE STRAIN BDGP4, isolated from Drosophila melanogaster gut.</title>
        <authorList>
            <person name="Wan K.H."/>
            <person name="Yu C."/>
            <person name="Park S."/>
            <person name="Hammonds A.S."/>
            <person name="Booth B.W."/>
            <person name="Celniker S.E."/>
        </authorList>
    </citation>
    <scope>NUCLEOTIDE SEQUENCE [LARGE SCALE GENOMIC DNA]</scope>
    <source>
        <strain evidence="3 4">BDGP4</strain>
    </source>
</reference>
<dbReference type="InterPro" id="IPR032816">
    <property type="entry name" value="VTT_dom"/>
</dbReference>
<evidence type="ECO:0000259" key="2">
    <source>
        <dbReference type="Pfam" id="PF09335"/>
    </source>
</evidence>
<dbReference type="Pfam" id="PF09335">
    <property type="entry name" value="VTT_dom"/>
    <property type="match status" value="1"/>
</dbReference>
<feature type="transmembrane region" description="Helical" evidence="1">
    <location>
        <begin position="129"/>
        <end position="147"/>
    </location>
</feature>
<proteinExistence type="predicted"/>
<name>A0A248TKS6_9BACI</name>
<evidence type="ECO:0000313" key="3">
    <source>
        <dbReference type="EMBL" id="ASV68761.1"/>
    </source>
</evidence>
<keyword evidence="1" id="KW-1133">Transmembrane helix</keyword>
<feature type="transmembrane region" description="Helical" evidence="1">
    <location>
        <begin position="33"/>
        <end position="52"/>
    </location>
</feature>
<feature type="transmembrane region" description="Helical" evidence="1">
    <location>
        <begin position="58"/>
        <end position="78"/>
    </location>
</feature>
<dbReference type="AlphaFoldDB" id="A0A248TKS6"/>
<dbReference type="KEGG" id="bko:CKF48_16590"/>
<keyword evidence="1" id="KW-0472">Membrane</keyword>
<dbReference type="RefSeq" id="WP_095372329.1">
    <property type="nucleotide sequence ID" value="NZ_CP022983.1"/>
</dbReference>
<organism evidence="3 4">
    <name type="scientific">Cytobacillus kochii</name>
    <dbReference type="NCBI Taxonomy" id="859143"/>
    <lineage>
        <taxon>Bacteria</taxon>
        <taxon>Bacillati</taxon>
        <taxon>Bacillota</taxon>
        <taxon>Bacilli</taxon>
        <taxon>Bacillales</taxon>
        <taxon>Bacillaceae</taxon>
        <taxon>Cytobacillus</taxon>
    </lineage>
</organism>
<keyword evidence="4" id="KW-1185">Reference proteome</keyword>
<feature type="transmembrane region" description="Helical" evidence="1">
    <location>
        <begin position="153"/>
        <end position="173"/>
    </location>
</feature>
<sequence>MNEHLALAKGIIETAGILAPFAFILFHILRQFLFIPVPLVCIAGGVLFGSLFGSILSLVGLMLSCLFFYVLIYQLPTFHEKLSHLKKKWFGEYRNLTIGQISILRLIPFIHFHLLNFCLLEKNPKFRDFCKGALLTNIPLAIFYTVFGEFISRFTPTMIVMILLSLSILLYLIREKVTVIKWQEFFKTTKVKKVS</sequence>
<accession>A0A248TKS6</accession>
<dbReference type="EMBL" id="CP022983">
    <property type="protein sequence ID" value="ASV68761.1"/>
    <property type="molecule type" value="Genomic_DNA"/>
</dbReference>
<feature type="domain" description="VTT" evidence="2">
    <location>
        <begin position="36"/>
        <end position="149"/>
    </location>
</feature>
<gene>
    <name evidence="3" type="ORF">CKF48_16590</name>
</gene>
<keyword evidence="1" id="KW-0812">Transmembrane</keyword>
<feature type="transmembrane region" description="Helical" evidence="1">
    <location>
        <begin position="6"/>
        <end position="26"/>
    </location>
</feature>
<evidence type="ECO:0000313" key="4">
    <source>
        <dbReference type="Proteomes" id="UP000215137"/>
    </source>
</evidence>
<dbReference type="Proteomes" id="UP000215137">
    <property type="component" value="Chromosome"/>
</dbReference>
<dbReference type="OrthoDB" id="2451090at2"/>
<evidence type="ECO:0000256" key="1">
    <source>
        <dbReference type="SAM" id="Phobius"/>
    </source>
</evidence>